<feature type="transmembrane region" description="Helical" evidence="1">
    <location>
        <begin position="194"/>
        <end position="218"/>
    </location>
</feature>
<name>B0C5H8_ACAM1</name>
<protein>
    <submittedName>
        <fullName evidence="2">Uncharacterized protein</fullName>
    </submittedName>
</protein>
<dbReference type="eggNOG" id="ENOG502ZE4J">
    <property type="taxonomic scope" value="Bacteria"/>
</dbReference>
<sequence>MTYEYWGFLLERPGLLEAAKTITKVEHLVSVDTSTCDVPEECKFDLDNSQTISEILNKSEQDPYYDPYYDSLDERLLRHLQTAGKLPSSFDQTLPKGLDLYGAMMQSPIIAHPTEGYTNRYLRGTILIGRTASGQQHAFLSLRGGQVENDHYPFYEAIFTIEQNGRTAQYLEGQRFFYEVAGIEGADGLPFAMFLFFAMVIIFGGFPTAIVIIIDAFWNRPPSLTPLE</sequence>
<proteinExistence type="predicted"/>
<dbReference type="STRING" id="329726.AM1_2546"/>
<organism evidence="2 3">
    <name type="scientific">Acaryochloris marina (strain MBIC 11017)</name>
    <dbReference type="NCBI Taxonomy" id="329726"/>
    <lineage>
        <taxon>Bacteria</taxon>
        <taxon>Bacillati</taxon>
        <taxon>Cyanobacteriota</taxon>
        <taxon>Cyanophyceae</taxon>
        <taxon>Acaryochloridales</taxon>
        <taxon>Acaryochloridaceae</taxon>
        <taxon>Acaryochloris</taxon>
    </lineage>
</organism>
<gene>
    <name evidence="2" type="ordered locus">AM1_2546</name>
</gene>
<dbReference type="AlphaFoldDB" id="B0C5H8"/>
<keyword evidence="1" id="KW-1133">Transmembrane helix</keyword>
<dbReference type="HOGENOM" id="CLU_1131662_0_0_3"/>
<evidence type="ECO:0000313" key="3">
    <source>
        <dbReference type="Proteomes" id="UP000000268"/>
    </source>
</evidence>
<accession>B0C5H8</accession>
<keyword evidence="3" id="KW-1185">Reference proteome</keyword>
<keyword evidence="1" id="KW-0812">Transmembrane</keyword>
<dbReference type="EMBL" id="CP000828">
    <property type="protein sequence ID" value="ABW27554.1"/>
    <property type="molecule type" value="Genomic_DNA"/>
</dbReference>
<keyword evidence="1" id="KW-0472">Membrane</keyword>
<dbReference type="Proteomes" id="UP000000268">
    <property type="component" value="Chromosome"/>
</dbReference>
<evidence type="ECO:0000256" key="1">
    <source>
        <dbReference type="SAM" id="Phobius"/>
    </source>
</evidence>
<dbReference type="KEGG" id="amr:AM1_2546"/>
<reference evidence="2 3" key="1">
    <citation type="journal article" date="2008" name="Proc. Natl. Acad. Sci. U.S.A.">
        <title>Niche adaptation and genome expansion in the chlorophyll d-producing cyanobacterium Acaryochloris marina.</title>
        <authorList>
            <person name="Swingley W.D."/>
            <person name="Chen M."/>
            <person name="Cheung P.C."/>
            <person name="Conrad A.L."/>
            <person name="Dejesa L.C."/>
            <person name="Hao J."/>
            <person name="Honchak B.M."/>
            <person name="Karbach L.E."/>
            <person name="Kurdoglu A."/>
            <person name="Lahiri S."/>
            <person name="Mastrian S.D."/>
            <person name="Miyashita H."/>
            <person name="Page L."/>
            <person name="Ramakrishna P."/>
            <person name="Satoh S."/>
            <person name="Sattley W.M."/>
            <person name="Shimada Y."/>
            <person name="Taylor H.L."/>
            <person name="Tomo T."/>
            <person name="Tsuchiya T."/>
            <person name="Wang Z.T."/>
            <person name="Raymond J."/>
            <person name="Mimuro M."/>
            <person name="Blankenship R.E."/>
            <person name="Touchman J.W."/>
        </authorList>
    </citation>
    <scope>NUCLEOTIDE SEQUENCE [LARGE SCALE GENOMIC DNA]</scope>
    <source>
        <strain evidence="3">MBIC 11017</strain>
    </source>
</reference>
<evidence type="ECO:0000313" key="2">
    <source>
        <dbReference type="EMBL" id="ABW27554.1"/>
    </source>
</evidence>